<dbReference type="Pfam" id="PF02671">
    <property type="entry name" value="PAH"/>
    <property type="match status" value="1"/>
</dbReference>
<organism evidence="6 7">
    <name type="scientific">Hericium alpestre</name>
    <dbReference type="NCBI Taxonomy" id="135208"/>
    <lineage>
        <taxon>Eukaryota</taxon>
        <taxon>Fungi</taxon>
        <taxon>Dikarya</taxon>
        <taxon>Basidiomycota</taxon>
        <taxon>Agaricomycotina</taxon>
        <taxon>Agaricomycetes</taxon>
        <taxon>Russulales</taxon>
        <taxon>Hericiaceae</taxon>
        <taxon>Hericium</taxon>
    </lineage>
</organism>
<dbReference type="GO" id="GO:0070822">
    <property type="term" value="C:Sin3-type complex"/>
    <property type="evidence" value="ECO:0007669"/>
    <property type="project" value="TreeGrafter"/>
</dbReference>
<feature type="region of interest" description="Disordered" evidence="4">
    <location>
        <begin position="1"/>
        <end position="47"/>
    </location>
</feature>
<reference evidence="6 7" key="1">
    <citation type="submission" date="2019-02" db="EMBL/GenBank/DDBJ databases">
        <title>Genome sequencing of the rare red list fungi Hericium alpestre (H. flagellum).</title>
        <authorList>
            <person name="Buettner E."/>
            <person name="Kellner H."/>
        </authorList>
    </citation>
    <scope>NUCLEOTIDE SEQUENCE [LARGE SCALE GENOMIC DNA]</scope>
    <source>
        <strain evidence="6 7">DSM 108284</strain>
    </source>
</reference>
<feature type="compositionally biased region" description="Low complexity" evidence="4">
    <location>
        <begin position="8"/>
        <end position="22"/>
    </location>
</feature>
<dbReference type="Gene3D" id="1.20.1160.11">
    <property type="entry name" value="Paired amphipathic helix"/>
    <property type="match status" value="1"/>
</dbReference>
<keyword evidence="2" id="KW-0678">Repressor</keyword>
<dbReference type="SMART" id="SM00761">
    <property type="entry name" value="HDAC_interact"/>
    <property type="match status" value="1"/>
</dbReference>
<dbReference type="GO" id="GO:0003714">
    <property type="term" value="F:transcription corepressor activity"/>
    <property type="evidence" value="ECO:0007669"/>
    <property type="project" value="InterPro"/>
</dbReference>
<evidence type="ECO:0000259" key="5">
    <source>
        <dbReference type="SMART" id="SM00761"/>
    </source>
</evidence>
<dbReference type="InterPro" id="IPR003822">
    <property type="entry name" value="PAH"/>
</dbReference>
<keyword evidence="3" id="KW-0539">Nucleus</keyword>
<evidence type="ECO:0000256" key="2">
    <source>
        <dbReference type="ARBA" id="ARBA00022491"/>
    </source>
</evidence>
<dbReference type="GO" id="GO:0000122">
    <property type="term" value="P:negative regulation of transcription by RNA polymerase II"/>
    <property type="evidence" value="ECO:0007669"/>
    <property type="project" value="TreeGrafter"/>
</dbReference>
<proteinExistence type="predicted"/>
<dbReference type="OrthoDB" id="10265969at2759"/>
<dbReference type="PANTHER" id="PTHR12346">
    <property type="entry name" value="SIN3B-RELATED"/>
    <property type="match status" value="1"/>
</dbReference>
<feature type="compositionally biased region" description="Polar residues" evidence="4">
    <location>
        <begin position="528"/>
        <end position="540"/>
    </location>
</feature>
<dbReference type="EMBL" id="SFCI01002226">
    <property type="protein sequence ID" value="TFY74206.1"/>
    <property type="molecule type" value="Genomic_DNA"/>
</dbReference>
<keyword evidence="7" id="KW-1185">Reference proteome</keyword>
<dbReference type="PANTHER" id="PTHR12346:SF0">
    <property type="entry name" value="SIN3A, ISOFORM G"/>
    <property type="match status" value="1"/>
</dbReference>
<dbReference type="InterPro" id="IPR039774">
    <property type="entry name" value="Sin3-like"/>
</dbReference>
<dbReference type="Proteomes" id="UP000298061">
    <property type="component" value="Unassembled WGS sequence"/>
</dbReference>
<dbReference type="SUPFAM" id="SSF47762">
    <property type="entry name" value="PAH2 domain"/>
    <property type="match status" value="1"/>
</dbReference>
<dbReference type="Pfam" id="PF16879">
    <property type="entry name" value="Sin3a_C"/>
    <property type="match status" value="1"/>
</dbReference>
<name>A0A4Y9ZHI7_9AGAM</name>
<feature type="non-terminal residue" evidence="6">
    <location>
        <position position="1"/>
    </location>
</feature>
<comment type="subcellular location">
    <subcellularLocation>
        <location evidence="1">Nucleus</location>
    </subcellularLocation>
</comment>
<evidence type="ECO:0000313" key="7">
    <source>
        <dbReference type="Proteomes" id="UP000298061"/>
    </source>
</evidence>
<evidence type="ECO:0000313" key="6">
    <source>
        <dbReference type="EMBL" id="TFY74206.1"/>
    </source>
</evidence>
<protein>
    <recommendedName>
        <fullName evidence="5">Histone deacetylase interacting domain-containing protein</fullName>
    </recommendedName>
</protein>
<gene>
    <name evidence="6" type="ORF">EWM64_g9806</name>
</gene>
<dbReference type="InterPro" id="IPR036600">
    <property type="entry name" value="PAH_sf"/>
</dbReference>
<feature type="domain" description="Histone deacetylase interacting" evidence="5">
    <location>
        <begin position="145"/>
        <end position="260"/>
    </location>
</feature>
<feature type="region of interest" description="Disordered" evidence="4">
    <location>
        <begin position="513"/>
        <end position="566"/>
    </location>
</feature>
<dbReference type="InterPro" id="IPR013194">
    <property type="entry name" value="HDAC_interact_dom"/>
</dbReference>
<dbReference type="InterPro" id="IPR031693">
    <property type="entry name" value="Sin3_C"/>
</dbReference>
<sequence>AKKGKQPAVAAAEASSSFSQYATIPPPSPRRAHAAAPPPPPPRAMPQDEQFFDRVLVALDSRETYNEFLRLVNLFTQNFIDRARLVHESRSFLGDGELMHQFREILGWDENLERAAREREREEVATMMTGRGMLVLDRPTREELNVRYGSYRKLPVHVRTLHLPRRVLLTRRQERDVSCSGRDEMCKSVLNDEWISHPTFASEDSGFIAHKKNIYEEALLRSEEERHEYDFHIDGLVRTIALLEPINNKIAQLAPEERANFKLKPNLNGLEKAIHQRIVKKIYGREPGLEVVRAMQETPALAIPVVLTRLKQKEEEWKRAQREWNKVWREVDRVNYHKALDHQAITFRAADRKALTTKAFVTEIELKMEEQVNKRAILVDPLFARQRPRHQLEYVLDDSEVLRDAVKLTFSFLSRLSAQQLRLDSNRRNWLEVRIFNIVRSFFMLGDGWVEVGKKGKVTAAPSRNGATPLENGVTSSEDAEVASVASSSKAGKNGLAGNFSGDLRKNLLKAEQAKSARGQMRPLRGTESPSTSRMSSPAPTSVFDEEMPTPAEDKPLESGGTDTKRRSKRRSFFTNTWFYTFFRLVQVIYSRLHLFKTIGVRIAHEGRAANRHNPSAKDLGLPSLAEIAGVDEEAISGVQYYEYLLETCERLFDNQIEQAAFEDQMRYIFGLKDGYKIFTIDKLLGSLIKHVQSWEQDPKLEKLVKILWDERHLEAPTAEDHRAHRRQAEEILGPDENLFRIDWTPTQALTSAATDPLAWRPRD</sequence>
<accession>A0A4Y9ZHI7</accession>
<evidence type="ECO:0000256" key="1">
    <source>
        <dbReference type="ARBA" id="ARBA00004123"/>
    </source>
</evidence>
<evidence type="ECO:0000256" key="4">
    <source>
        <dbReference type="SAM" id="MobiDB-lite"/>
    </source>
</evidence>
<comment type="caution">
    <text evidence="6">The sequence shown here is derived from an EMBL/GenBank/DDBJ whole genome shotgun (WGS) entry which is preliminary data.</text>
</comment>
<dbReference type="AlphaFoldDB" id="A0A4Y9ZHI7"/>
<feature type="region of interest" description="Disordered" evidence="4">
    <location>
        <begin position="459"/>
        <end position="491"/>
    </location>
</feature>
<dbReference type="Pfam" id="PF08295">
    <property type="entry name" value="Sin3_corepress"/>
    <property type="match status" value="1"/>
</dbReference>
<evidence type="ECO:0000256" key="3">
    <source>
        <dbReference type="ARBA" id="ARBA00023242"/>
    </source>
</evidence>
<dbReference type="STRING" id="135208.A0A4Y9ZHI7"/>